<reference evidence="11 13" key="3">
    <citation type="submission" date="2024-06" db="EMBL/GenBank/DDBJ databases">
        <title>Halorubrum miltondacostae sp. nov., a potential PHA producer isolated from an inland solar saltern in Rio Maior, Portugal.</title>
        <authorList>
            <person name="Albuquerque L."/>
            <person name="Viver T."/>
            <person name="Barroso C."/>
            <person name="Claudino R."/>
            <person name="Galvan M."/>
            <person name="Simoes G."/>
            <person name="Lobo Da Cunha A."/>
            <person name="Egas C."/>
        </authorList>
    </citation>
    <scope>NUCLEOTIDE SEQUENCE [LARGE SCALE GENOMIC DNA]</scope>
    <source>
        <strain evidence="11 13">DSM 18646</strain>
    </source>
</reference>
<organism evidence="10 12">
    <name type="scientific">Halorubrum ejinorense</name>
    <dbReference type="NCBI Taxonomy" id="425309"/>
    <lineage>
        <taxon>Archaea</taxon>
        <taxon>Methanobacteriati</taxon>
        <taxon>Methanobacteriota</taxon>
        <taxon>Stenosarchaea group</taxon>
        <taxon>Halobacteria</taxon>
        <taxon>Halobacteriales</taxon>
        <taxon>Haloferacaceae</taxon>
        <taxon>Halorubrum</taxon>
    </lineage>
</organism>
<dbReference type="Proteomes" id="UP001501425">
    <property type="component" value="Unassembled WGS sequence"/>
</dbReference>
<dbReference type="EMBL" id="JBEDNW010000005">
    <property type="protein sequence ID" value="MEZ3167887.1"/>
    <property type="molecule type" value="Genomic_DNA"/>
</dbReference>
<sequence>MERTRRSLLAAGATIGVVGAAGCLGGGDGGDGGGGVDGGSDGGDGGDAETDLSLDTGSYDCSLSDPADPDLDYRPTLGDPDADVTVQVFEDFTCGHCASYTLNHFPTIREEYVDTGDVHYQHWDFPIPVNETWAVPVASAARGVGARNGDEAFFEFAGAAYESQGNYSGEALGAAAEAAGVDPCAAMTDAKFATYEEATQSDRSEGRSMGVSGTPAVFVNGNVVQGGYGSETIAEAIESEL</sequence>
<dbReference type="GO" id="GO:0016491">
    <property type="term" value="F:oxidoreductase activity"/>
    <property type="evidence" value="ECO:0007669"/>
    <property type="project" value="UniProtKB-KW"/>
</dbReference>
<dbReference type="PANTHER" id="PTHR13887:SF14">
    <property type="entry name" value="DISULFIDE BOND FORMATION PROTEIN D"/>
    <property type="match status" value="1"/>
</dbReference>
<dbReference type="RefSeq" id="WP_343780846.1">
    <property type="nucleotide sequence ID" value="NZ_BAAADQ010000016.1"/>
</dbReference>
<comment type="similarity">
    <text evidence="1">Belongs to the thioredoxin family. DsbA subfamily.</text>
</comment>
<evidence type="ECO:0000313" key="10">
    <source>
        <dbReference type="EMBL" id="GAA0555215.1"/>
    </source>
</evidence>
<feature type="compositionally biased region" description="Gly residues" evidence="8">
    <location>
        <begin position="28"/>
        <end position="43"/>
    </location>
</feature>
<dbReference type="EMBL" id="BAAADQ010000016">
    <property type="protein sequence ID" value="GAA0555215.1"/>
    <property type="molecule type" value="Genomic_DNA"/>
</dbReference>
<keyword evidence="13" id="KW-1185">Reference proteome</keyword>
<evidence type="ECO:0000256" key="3">
    <source>
        <dbReference type="ARBA" id="ARBA00022729"/>
    </source>
</evidence>
<comment type="caution">
    <text evidence="10">The sequence shown here is derived from an EMBL/GenBank/DDBJ whole genome shotgun (WGS) entry which is preliminary data.</text>
</comment>
<evidence type="ECO:0000256" key="5">
    <source>
        <dbReference type="ARBA" id="ARBA00023002"/>
    </source>
</evidence>
<proteinExistence type="inferred from homology"/>
<name>A0AAV3SXP7_9EURY</name>
<evidence type="ECO:0000313" key="11">
    <source>
        <dbReference type="EMBL" id="MEZ3167887.1"/>
    </source>
</evidence>
<dbReference type="PROSITE" id="PS51257">
    <property type="entry name" value="PROKAR_LIPOPROTEIN"/>
    <property type="match status" value="1"/>
</dbReference>
<reference evidence="10" key="2">
    <citation type="submission" date="2023-12" db="EMBL/GenBank/DDBJ databases">
        <authorList>
            <person name="Sun Q."/>
            <person name="Inoue M."/>
        </authorList>
    </citation>
    <scope>NUCLEOTIDE SEQUENCE</scope>
    <source>
        <strain evidence="10">JCM 14265</strain>
    </source>
</reference>
<evidence type="ECO:0000256" key="6">
    <source>
        <dbReference type="ARBA" id="ARBA00023157"/>
    </source>
</evidence>
<keyword evidence="3" id="KW-0732">Signal</keyword>
<accession>A0AAV3SXP7</accession>
<dbReference type="InterPro" id="IPR036249">
    <property type="entry name" value="Thioredoxin-like_sf"/>
</dbReference>
<dbReference type="AlphaFoldDB" id="A0AAV3SXP7"/>
<feature type="domain" description="Thioredoxin-like fold" evidence="9">
    <location>
        <begin position="75"/>
        <end position="238"/>
    </location>
</feature>
<evidence type="ECO:0000256" key="4">
    <source>
        <dbReference type="ARBA" id="ARBA00022982"/>
    </source>
</evidence>
<evidence type="ECO:0000259" key="9">
    <source>
        <dbReference type="Pfam" id="PF13462"/>
    </source>
</evidence>
<dbReference type="InterPro" id="IPR012336">
    <property type="entry name" value="Thioredoxin-like_fold"/>
</dbReference>
<dbReference type="Gene3D" id="3.40.30.10">
    <property type="entry name" value="Glutaredoxin"/>
    <property type="match status" value="1"/>
</dbReference>
<feature type="region of interest" description="Disordered" evidence="8">
    <location>
        <begin position="28"/>
        <end position="59"/>
    </location>
</feature>
<evidence type="ECO:0000313" key="13">
    <source>
        <dbReference type="Proteomes" id="UP001567571"/>
    </source>
</evidence>
<keyword evidence="6" id="KW-1015">Disulfide bond</keyword>
<dbReference type="Proteomes" id="UP001567571">
    <property type="component" value="Unassembled WGS sequence"/>
</dbReference>
<dbReference type="Pfam" id="PF13462">
    <property type="entry name" value="Thioredoxin_4"/>
    <property type="match status" value="1"/>
</dbReference>
<protein>
    <submittedName>
        <fullName evidence="11">Thioredoxin domain-containing protein</fullName>
    </submittedName>
</protein>
<evidence type="ECO:0000256" key="8">
    <source>
        <dbReference type="SAM" id="MobiDB-lite"/>
    </source>
</evidence>
<evidence type="ECO:0000256" key="7">
    <source>
        <dbReference type="ARBA" id="ARBA00023284"/>
    </source>
</evidence>
<dbReference type="PANTHER" id="PTHR13887">
    <property type="entry name" value="GLUTATHIONE S-TRANSFERASE KAPPA"/>
    <property type="match status" value="1"/>
</dbReference>
<evidence type="ECO:0000313" key="12">
    <source>
        <dbReference type="Proteomes" id="UP001501425"/>
    </source>
</evidence>
<keyword evidence="4" id="KW-0249">Electron transport</keyword>
<comment type="similarity">
    <text evidence="2">Belongs to the glutaredoxin family.</text>
</comment>
<keyword evidence="5" id="KW-0560">Oxidoreductase</keyword>
<reference evidence="10" key="1">
    <citation type="journal article" date="2014" name="Int. J. Syst. Evol. Microbiol.">
        <title>Complete genome sequence of Corynebacterium casei LMG S-19264T (=DSM 44701T), isolated from a smear-ripened cheese.</title>
        <authorList>
            <consortium name="US DOE Joint Genome Institute (JGI-PGF)"/>
            <person name="Walter F."/>
            <person name="Albersmeier A."/>
            <person name="Kalinowski J."/>
            <person name="Ruckert C."/>
        </authorList>
    </citation>
    <scope>NUCLEOTIDE SEQUENCE</scope>
    <source>
        <strain evidence="10">JCM 14265</strain>
    </source>
</reference>
<keyword evidence="4" id="KW-0813">Transport</keyword>
<dbReference type="SUPFAM" id="SSF52833">
    <property type="entry name" value="Thioredoxin-like"/>
    <property type="match status" value="1"/>
</dbReference>
<evidence type="ECO:0000256" key="2">
    <source>
        <dbReference type="ARBA" id="ARBA00007787"/>
    </source>
</evidence>
<gene>
    <name evidence="11" type="ORF">ABNG02_11210</name>
    <name evidence="10" type="ORF">GCM10008994_32840</name>
</gene>
<evidence type="ECO:0000256" key="1">
    <source>
        <dbReference type="ARBA" id="ARBA00005791"/>
    </source>
</evidence>
<keyword evidence="7" id="KW-0676">Redox-active center</keyword>